<keyword evidence="1" id="KW-0812">Transmembrane</keyword>
<accession>A0A4V2SL08</accession>
<sequence>MVGKVKVPSLVIISLTLSLLMVVAYFLNLYENPLGLIGGWYVILLGPIIVILNLIALF</sequence>
<proteinExistence type="predicted"/>
<feature type="transmembrane region" description="Helical" evidence="1">
    <location>
        <begin position="7"/>
        <end position="27"/>
    </location>
</feature>
<dbReference type="EMBL" id="SLXK01000042">
    <property type="protein sequence ID" value="TCP21486.1"/>
    <property type="molecule type" value="Genomic_DNA"/>
</dbReference>
<evidence type="ECO:0000313" key="2">
    <source>
        <dbReference type="EMBL" id="TCP21486.1"/>
    </source>
</evidence>
<gene>
    <name evidence="2" type="ORF">EV207_1427</name>
</gene>
<evidence type="ECO:0000256" key="1">
    <source>
        <dbReference type="SAM" id="Phobius"/>
    </source>
</evidence>
<reference evidence="2 3" key="1">
    <citation type="submission" date="2019-03" db="EMBL/GenBank/DDBJ databases">
        <title>Genomic Encyclopedia of Type Strains, Phase IV (KMG-IV): sequencing the most valuable type-strain genomes for metagenomic binning, comparative biology and taxonomic classification.</title>
        <authorList>
            <person name="Goeker M."/>
        </authorList>
    </citation>
    <scope>NUCLEOTIDE SEQUENCE [LARGE SCALE GENOMIC DNA]</scope>
    <source>
        <strain evidence="2 3">DSM 19377</strain>
    </source>
</reference>
<evidence type="ECO:0000313" key="3">
    <source>
        <dbReference type="Proteomes" id="UP000295416"/>
    </source>
</evidence>
<feature type="transmembrane region" description="Helical" evidence="1">
    <location>
        <begin position="39"/>
        <end position="57"/>
    </location>
</feature>
<keyword evidence="3" id="KW-1185">Reference proteome</keyword>
<dbReference type="Proteomes" id="UP000295416">
    <property type="component" value="Unassembled WGS sequence"/>
</dbReference>
<keyword evidence="1" id="KW-0472">Membrane</keyword>
<name>A0A4V2SL08_9BACL</name>
<keyword evidence="1" id="KW-1133">Transmembrane helix</keyword>
<comment type="caution">
    <text evidence="2">The sequence shown here is derived from an EMBL/GenBank/DDBJ whole genome shotgun (WGS) entry which is preliminary data.</text>
</comment>
<dbReference type="AlphaFoldDB" id="A0A4V2SL08"/>
<protein>
    <submittedName>
        <fullName evidence="2">Uncharacterized protein</fullName>
    </submittedName>
</protein>
<organism evidence="2 3">
    <name type="scientific">Scopulibacillus darangshiensis</name>
    <dbReference type="NCBI Taxonomy" id="442528"/>
    <lineage>
        <taxon>Bacteria</taxon>
        <taxon>Bacillati</taxon>
        <taxon>Bacillota</taxon>
        <taxon>Bacilli</taxon>
        <taxon>Bacillales</taxon>
        <taxon>Sporolactobacillaceae</taxon>
        <taxon>Scopulibacillus</taxon>
    </lineage>
</organism>